<dbReference type="RefSeq" id="WP_127821884.1">
    <property type="nucleotide sequence ID" value="NZ_RWGX02000016.1"/>
</dbReference>
<organism evidence="1">
    <name type="scientific">Flavobacterium columnare</name>
    <dbReference type="NCBI Taxonomy" id="996"/>
    <lineage>
        <taxon>Bacteria</taxon>
        <taxon>Pseudomonadati</taxon>
        <taxon>Bacteroidota</taxon>
        <taxon>Flavobacteriia</taxon>
        <taxon>Flavobacteriales</taxon>
        <taxon>Flavobacteriaceae</taxon>
        <taxon>Flavobacterium</taxon>
    </lineage>
</organism>
<proteinExistence type="predicted"/>
<dbReference type="PROSITE" id="PS51257">
    <property type="entry name" value="PROKAR_LIPOPROTEIN"/>
    <property type="match status" value="1"/>
</dbReference>
<protein>
    <recommendedName>
        <fullName evidence="2">Right handed beta helix domain-containing protein</fullName>
    </recommendedName>
</protein>
<comment type="caution">
    <text evidence="1">The sequence shown here is derived from an EMBL/GenBank/DDBJ whole genome shotgun (WGS) entry which is preliminary data.</text>
</comment>
<accession>A0AA94F3R7</accession>
<dbReference type="AlphaFoldDB" id="A0AA94F3R7"/>
<evidence type="ECO:0008006" key="2">
    <source>
        <dbReference type="Google" id="ProtNLM"/>
    </source>
</evidence>
<gene>
    <name evidence="1" type="ORF">EJB19_05335</name>
</gene>
<sequence length="512" mass="57900">MRQYFLFLISIVSIFISCRKDFETKPSNGQLSFSKNTVYLDTVFSGISSSTYSLKVYNKSNEDLHIPTISLEKGSLSKYRLMIDGTTGTNNQGKTFHNIEILANDSLYIFIEETANIKDVNSTDYLYTDKILFDTGINQQKVDLVTLIQDAIFLYPEKKEKLTLNDLVPNNTVYGFELNENDPINGNELHFTNTKPYVIYGYAGVPANKTLIIDPGTRIYCHNQSGIFVKKSGSIKIEGTISTDQKKLEKEVIIEGDRLESKYAEIPGQWGGIYLAEGSINNNFNHLTIKNSSFGIFIDRNEESITNIFNTQIYNSSDFGLAARKSKINGENIVINKCGQASLACTLGGEYRFKSCTFANYWNNSNRQIPCVYIDNTYKQKEVLFTSDLILASFINCIIYGNNNIELGLKKNDSAAFNIDFNHCLIKFNDPNNLYNNSLYNLIKNPSNNNIIDTRQNNFDPKFKDPIKNNLRILKNSPVIAKGNNSFLIPKDIDGKNRTSPPDLGAYQHLIE</sequence>
<name>A0AA94F3R7_9FLAO</name>
<evidence type="ECO:0000313" key="1">
    <source>
        <dbReference type="EMBL" id="RVU87652.1"/>
    </source>
</evidence>
<dbReference type="EMBL" id="RWGX01000004">
    <property type="protein sequence ID" value="RVU87652.1"/>
    <property type="molecule type" value="Genomic_DNA"/>
</dbReference>
<reference evidence="1" key="1">
    <citation type="submission" date="2018-12" db="EMBL/GenBank/DDBJ databases">
        <title>Draft genome sequence of Flaovobacterium columnare BGFS27 isolated from channel catfish in Alabama.</title>
        <authorList>
            <person name="Cai W."/>
            <person name="Arias C."/>
        </authorList>
    </citation>
    <scope>NUCLEOTIDE SEQUENCE [LARGE SCALE GENOMIC DNA]</scope>
    <source>
        <strain evidence="1">BGFS27</strain>
    </source>
</reference>
<dbReference type="InterPro" id="IPR011050">
    <property type="entry name" value="Pectin_lyase_fold/virulence"/>
</dbReference>
<dbReference type="SUPFAM" id="SSF51126">
    <property type="entry name" value="Pectin lyase-like"/>
    <property type="match status" value="1"/>
</dbReference>